<keyword evidence="7" id="KW-1185">Reference proteome</keyword>
<keyword evidence="2" id="KW-1133">Transmembrane helix</keyword>
<proteinExistence type="predicted"/>
<feature type="region of interest" description="Disordered" evidence="1">
    <location>
        <begin position="3806"/>
        <end position="3844"/>
    </location>
</feature>
<feature type="compositionally biased region" description="Basic residues" evidence="1">
    <location>
        <begin position="2168"/>
        <end position="2177"/>
    </location>
</feature>
<feature type="compositionally biased region" description="Low complexity" evidence="1">
    <location>
        <begin position="1357"/>
        <end position="1368"/>
    </location>
</feature>
<reference evidence="6" key="1">
    <citation type="submission" date="2022-07" db="EMBL/GenBank/DDBJ databases">
        <title>Phylogenomic reconstructions and comparative analyses of Kickxellomycotina fungi.</title>
        <authorList>
            <person name="Reynolds N.K."/>
            <person name="Stajich J.E."/>
            <person name="Barry K."/>
            <person name="Grigoriev I.V."/>
            <person name="Crous P."/>
            <person name="Smith M.E."/>
        </authorList>
    </citation>
    <scope>NUCLEOTIDE SEQUENCE</scope>
    <source>
        <strain evidence="6">NRRL 1566</strain>
    </source>
</reference>
<feature type="compositionally biased region" description="Polar residues" evidence="1">
    <location>
        <begin position="3827"/>
        <end position="3844"/>
    </location>
</feature>
<feature type="transmembrane region" description="Helical" evidence="2">
    <location>
        <begin position="43"/>
        <end position="70"/>
    </location>
</feature>
<feature type="compositionally biased region" description="Polar residues" evidence="1">
    <location>
        <begin position="2682"/>
        <end position="2714"/>
    </location>
</feature>
<accession>A0A9W8IB22</accession>
<dbReference type="PANTHER" id="PTHR15678">
    <property type="entry name" value="ANTIGEN MLAA-22-RELATED"/>
    <property type="match status" value="1"/>
</dbReference>
<dbReference type="EMBL" id="JANBUW010000005">
    <property type="protein sequence ID" value="KAJ2852123.1"/>
    <property type="molecule type" value="Genomic_DNA"/>
</dbReference>
<sequence>MHLPVVTFAVVVLLSALLPLPRQYTQSGSQLHGLLETLRLPQFVVHVLLHPLLISPLAHFLLLYFGLLVLSYPVRYFLRGFGLQVREFTGNRLRGIVIKARMRQVEAVLRVDEIGFDVRTMRRLRMRIRTQWIRMRNWRRQPARTSQKSPEPTVPTSGEPEGLSKRLQLFARGVRIQLLTANTSGADDGAADIDPLWFFDTPDQQQPQTAGPRETDGESMSRLAKRISTVLRTFTYVASLFAQWIDVCILDASVMVVHSADMARAGHGITLHVARATIWAESLRDGTGDNGNKYQSALAVEVSGLRLIPGIETSQHVNSRWELVKMLVVQDMLAGASENSRPHGRGPALVCQKCTIRSDVTTTFWGLPKRMVQRINIAQTHVRAGVLEALLDEVAIMRMVPGRSSSLSARGLRALNARISSVLNSHSTPVSNENPGQALFLLHDLLSRLRLEHVSIGLSLCELVVDLPLVVDALVVEPSAMLRWRQRGIELEGGYRWANNSATDSTAFVHGEIGTVHVTALPEASMTPDTRAYELRDNIPGLRIRGCTVHGEMSAFLSEDLSHRPCPQPIVSINLVKPELAVDLGTQLAFDAAKKWATEIVMRLQTMSLCKQPSDGETASVSTSDQLLTLLDMIFSEVKIHITVEDALYSVQPSVPLPTILQTSCERINFRLQHLELHLHWAMANSRLAIMEFRMATSPITMQWENDPARILLQIRRGITADGCVDIYLSPRFCINANADIDAGDIAAMLRERDFRLWLSMQPLWLVARLIGACKDDVSKSSFDILPIEERRQRLTATACIKFRKLRCTVMASDNEEDRQGNVEHGTQICFVNGSIDMRANGGSIEQPHPFGFRKDAARLTFNVQCQRASMFLLSAVSADKARPQVHTPVPSDFAADDLSGYVPDMVQQHILLTYLKLKFSRCQIGPQRARMIIDLDTVGFSGLTGVSSVYRWSVIMHNIKYWRRRNKLAKRIATQQNLPALPDEILVSISTDLLDLRGDLVSPLFFDLDRGLQLQELDTAKHVPQLRLRAPQVQFGIEKVDDDLRISLAGPVVTLYGDQQPLISLSECVARLQFPRKSKRAEMGAKQGVRCNSTFSNIDIAFARGGIALAHRYNMAETIDGFMLMQKACKRIARKSIHSCYPPASETMLAHGRLTKRQVMQVFGAQTFVPLPLRDLSTTKPPPPPRLKEPDDIPTIDFHGGEFLVMVHDDPFETALAQIYQTGLAQQRERLSRLEAFEAKAQELRDAQSKKESACHEKSAYKHQRLSAHLETADKRKHHRYRRRATKARSKQQSRIGSNEQLRSVSAAHISRSLGRSQTYSPRNALASTSMQDVSTIESATASSPQPPPLSKRNRTNSMAAATTSRAASPLAFENDEDACYSDCRSHSDNDVETPLNTSESVEAKIEAAYQRLMQVESKEWIKAIRQKMVDCSDGCSNNEQACAGFDEIFVSLASHSDTRPPYMYHAGSWTYPPVPLGRLVMSPVWISFDTPLALLEFKQVEKYLRYLDPATPNKLEWSTLVPMRLRIKSGDIRMQLRDFPFPLFRVPDPHRQESSLDFEHVSSYEELRGGMEVSGSLVLAERVAHERSLRSVYIPVGPRARGTAIDLPNVGWYMAKSLQFPRVFAALSTVLYSASEQQSAKLLQLPIMSAWGACYQPVISALMQRLESATSKSADISPSLPWWDKLRSRLHFKSRMAVVDAFDLDSERGQVFFLALDGRDPYQVTQKPSNYLFTMRGGVRICLNEGMPGSELWDEASGHGIYSVPTEEDAPPSATLSEFMRMRCHEFFMGIPIIIDRQTQLQQIIESQQEANTTFVELLRSFSSDSSARYTFVSQDIDRLYYKVLLHLLGGVRMGIGLSSFIPPDKAGLRHNHWEVHPIAPEAAQAMKGVGIVDAYSGYRSTRLHTSVSLLCPFIDHQYGKQQPFASVYLDKSGNIPHLRGPNSRIMDKPYSRWNAFEVEALISPMHSLFASESSQDLFFLPFVSLKEPKKQSHSEPWSSDSLLSELEQRKASNTQCRINATEAVVECVQRYLPLYVSRMMLPVRKGSLYPFTETSDNKIGKCLRSMRLVLDLKNVELAYSQRDYEIKELETREVDILGLSPTPSDISSQQSANGGAKAEGILRELKARVNSFSFNLLLEQTQVKIHVGNSSQGPGEMSPDSVSGKGKKRQHSNRHSVAATAREANALRWGVGDASLEIDYLDVRLTQLSFTLPLFTGVSTSGLSQEPRKINGLLFSGDLADDMDMSWISCSSIRDLKELDISEAIFSDPSIVCVLWSPRLVYFTQRPELTPLDTPQLNQILDMPTTPHDIQRSPLHADFPAGGNPMLQRSLSAQRARAVSDLRDIARLARPQTGNTTNSEDVDNEAASHRRNTSMPWSAAAIPDSAAESVSEIHVFDNGAHVPDNIGKAPPVSVMTYKSSFHLLGLARTRQRRLTASNSQHSIASRPHRVDSDHDLVELQRQGSFPIEHTLSHHSSQMARMMPTGPDPKVIMRDSRSTQAMLLQKRKQMLGAAIAHEQAALASLSRAFEEAPSKLSQQFRKDMVRRAEHIYELGARRKLINRCLRVLGVSPESDNGDSHSTAQIPEPELDFDRDTQEVEKVLASLYRHRCLIYSGYLIWTTQVRDKLMRFLYIQDCLTAIEYYMSESAANVVRKATSSKSGDDSTFCSRNYSESAAAKSATNVSATGNSNNQSQAGTSATEDMMQQSQNNPGASGSTQSRRRSASQRSEVSTSSRHSLRIPRLLRKLRSHERLASVGSSKSQGKGKDSNTKDPQRHRKKRRATTGTSGGKKRGSKFDKGLSRVWDDFSRYLPYHSILVEFLNSQVSLRVDENSRESAIAVAERVQLHRILLCNEDDSSNETLNNPPSDEAVVKARSLVELENVQVFTAIRNDFENQAAYFVDCTYGSQLDADPSKPNTLWPAWIPIELLLSQGKHQVRSIFDELDDDDGNGSDSDSEHTGESSTGKYGKAWWIQDLSKYKRLMNRNNGLVVYDKANPLRIQSDPADISQPPAVFMPDDKASISGDTPVAISPLGDNASYVDDRLSEVEVDGSDDKDSDPIDDAEAVGNEQGLSHRANHVSVFLPELNLACTAEQYISVYEIVTELLVFIDPEKAAYMDHLNTIQLGMDMSDLRGLLSIIRATQTALRERMPLIYDWYSIQRSRAVLYGGDLEVLSNRNSISKQRAQASSLLTLDRHRRALELQLRTAMDLFGAAQKQMRRDAVNKGKSAAARIAEMDLRKQQQQDALLLSEASSRTSSLQTSGETHNTIARTIHLFINKATWHMLENDEQPLCDVTLRWASLKAVTTSDQATHLLSEVHLLYIVNRLPNPMFTDLVGPYIRPKHPKPDFCVERMIRVQWSELAPVGGISIVERFEVDLFPLRLQLSHDIAQKLMNYLYPPQESMAGNEQAQNDILSPRRHRRPTMSSIASEDSVSVSQPAAVVDIDSSRVDMDMHGSGRAILEHKRRRPIDEQLRSSRATSEAPSLDERSAQPLPRVASGLLATISGRSTPLSLMENNSMINISQSGDNRNQVDEMKKRASSNKTFLHIKIGGSTLCISYQGRRANNITDLRDFEFHAPTLELRNQVESYFELLMQVKKEYMSVAVQHTGALVKEKFKQLHNRKAWNKASFGPDWEARRLLIDMDRTIDQEMAASMHSSLAMASMNTAMPDMEHGEQAAGKPAGSANDGEIGSRESSVVSDAMAKGKAPLSKYMILDPRKLMGKRLPNVLPRNLMLHDVGQSEPPPSPRLRTQHFMQQQQPPSLTLNDYQRATSCDPADLSGVSPNLSPLRAAPLLNRRFTTASTIATSGTKSTAISPPGTPRISVSSASANLNSQNPPQQ</sequence>
<dbReference type="OrthoDB" id="1562405at2759"/>
<keyword evidence="2" id="KW-0812">Transmembrane</keyword>
<feature type="compositionally biased region" description="Basic and acidic residues" evidence="1">
    <location>
        <begin position="3050"/>
        <end position="3061"/>
    </location>
</feature>
<feature type="compositionally biased region" description="Basic residues" evidence="1">
    <location>
        <begin position="1276"/>
        <end position="1293"/>
    </location>
</feature>
<feature type="region of interest" description="Disordered" evidence="1">
    <location>
        <begin position="3466"/>
        <end position="3495"/>
    </location>
</feature>
<feature type="compositionally biased region" description="Basic residues" evidence="1">
    <location>
        <begin position="2739"/>
        <end position="2752"/>
    </location>
</feature>
<dbReference type="SMART" id="SM01214">
    <property type="entry name" value="Fmp27_GFWDK"/>
    <property type="match status" value="1"/>
</dbReference>
<feature type="region of interest" description="Disordered" evidence="1">
    <location>
        <begin position="2352"/>
        <end position="2379"/>
    </location>
</feature>
<dbReference type="Pfam" id="PF10344">
    <property type="entry name" value="Hobbit"/>
    <property type="match status" value="2"/>
</dbReference>
<feature type="region of interest" description="Disordered" evidence="1">
    <location>
        <begin position="2151"/>
        <end position="2181"/>
    </location>
</feature>
<dbReference type="SMART" id="SM01216">
    <property type="entry name" value="Fmp27_WPPW"/>
    <property type="match status" value="1"/>
</dbReference>
<dbReference type="InterPro" id="IPR019449">
    <property type="entry name" value="FMP27_WPPW_RBG"/>
</dbReference>
<dbReference type="InterPro" id="IPR019441">
    <property type="entry name" value="FMP27/BLTP2/Hobbit_GFWDK_RBG"/>
</dbReference>
<feature type="compositionally biased region" description="Polar residues" evidence="1">
    <location>
        <begin position="1315"/>
        <end position="1345"/>
    </location>
</feature>
<feature type="compositionally biased region" description="Polar residues" evidence="1">
    <location>
        <begin position="3806"/>
        <end position="3819"/>
    </location>
</feature>
<evidence type="ECO:0000256" key="3">
    <source>
        <dbReference type="SAM" id="SignalP"/>
    </source>
</evidence>
<protein>
    <submittedName>
        <fullName evidence="6">Protein SABRE</fullName>
    </submittedName>
</protein>
<organism evidence="6 7">
    <name type="scientific">Coemansia brasiliensis</name>
    <dbReference type="NCBI Taxonomy" id="2650707"/>
    <lineage>
        <taxon>Eukaryota</taxon>
        <taxon>Fungi</taxon>
        <taxon>Fungi incertae sedis</taxon>
        <taxon>Zoopagomycota</taxon>
        <taxon>Kickxellomycotina</taxon>
        <taxon>Kickxellomycetes</taxon>
        <taxon>Kickxellales</taxon>
        <taxon>Kickxellaceae</taxon>
        <taxon>Coemansia</taxon>
    </lineage>
</organism>
<evidence type="ECO:0000313" key="7">
    <source>
        <dbReference type="Proteomes" id="UP001139887"/>
    </source>
</evidence>
<comment type="caution">
    <text evidence="6">The sequence shown here is derived from an EMBL/GenBank/DDBJ whole genome shotgun (WGS) entry which is preliminary data.</text>
</comment>
<feature type="region of interest" description="Disordered" evidence="1">
    <location>
        <begin position="3050"/>
        <end position="3072"/>
    </location>
</feature>
<keyword evidence="2" id="KW-0472">Membrane</keyword>
<gene>
    <name evidence="6" type="primary">FMP27</name>
    <name evidence="6" type="ORF">IWW36_000502</name>
</gene>
<feature type="region of interest" description="Disordered" evidence="1">
    <location>
        <begin position="139"/>
        <end position="161"/>
    </location>
</feature>
<dbReference type="Proteomes" id="UP001139887">
    <property type="component" value="Unassembled WGS sequence"/>
</dbReference>
<dbReference type="PANTHER" id="PTHR15678:SF6">
    <property type="entry name" value="BRIDGE-LIKE LIPID TRANSFER PROTEIN FAMILY MEMBER 2"/>
    <property type="match status" value="1"/>
</dbReference>
<dbReference type="InterPro" id="IPR045167">
    <property type="entry name" value="Hobbit"/>
</dbReference>
<evidence type="ECO:0000256" key="2">
    <source>
        <dbReference type="SAM" id="Phobius"/>
    </source>
</evidence>
<feature type="compositionally biased region" description="Polar residues" evidence="1">
    <location>
        <begin position="1294"/>
        <end position="1305"/>
    </location>
</feature>
<feature type="domain" description="FMP27/BLTP2/Hobbit GFWDK motif-containing RBG unit" evidence="4">
    <location>
        <begin position="1540"/>
        <end position="1726"/>
    </location>
</feature>
<feature type="chain" id="PRO_5040885022" evidence="3">
    <location>
        <begin position="17"/>
        <end position="3844"/>
    </location>
</feature>
<feature type="compositionally biased region" description="Polar residues" evidence="1">
    <location>
        <begin position="143"/>
        <end position="156"/>
    </location>
</feature>
<feature type="region of interest" description="Disordered" evidence="1">
    <location>
        <begin position="2682"/>
        <end position="2798"/>
    </location>
</feature>
<feature type="region of interest" description="Disordered" evidence="1">
    <location>
        <begin position="1247"/>
        <end position="1368"/>
    </location>
</feature>
<feature type="compositionally biased region" description="Basic and acidic residues" evidence="1">
    <location>
        <begin position="2767"/>
        <end position="2776"/>
    </location>
</feature>
<name>A0A9W8IB22_9FUNG</name>
<evidence type="ECO:0000313" key="6">
    <source>
        <dbReference type="EMBL" id="KAJ2852123.1"/>
    </source>
</evidence>
<feature type="region of interest" description="Disordered" evidence="1">
    <location>
        <begin position="3677"/>
        <end position="3702"/>
    </location>
</feature>
<feature type="region of interest" description="Disordered" evidence="1">
    <location>
        <begin position="2574"/>
        <end position="2593"/>
    </location>
</feature>
<evidence type="ECO:0000259" key="5">
    <source>
        <dbReference type="SMART" id="SM01216"/>
    </source>
</evidence>
<evidence type="ECO:0000259" key="4">
    <source>
        <dbReference type="SMART" id="SM01214"/>
    </source>
</evidence>
<evidence type="ECO:0000256" key="1">
    <source>
        <dbReference type="SAM" id="MobiDB-lite"/>
    </source>
</evidence>
<feature type="domain" description="FMP27 WPPW motif-containing RBG unit" evidence="5">
    <location>
        <begin position="2168"/>
        <end position="2932"/>
    </location>
</feature>
<feature type="region of interest" description="Disordered" evidence="1">
    <location>
        <begin position="2945"/>
        <end position="2968"/>
    </location>
</feature>
<keyword evidence="3" id="KW-0732">Signal</keyword>
<feature type="compositionally biased region" description="Basic and acidic residues" evidence="1">
    <location>
        <begin position="1247"/>
        <end position="1261"/>
    </location>
</feature>
<feature type="region of interest" description="Disordered" evidence="1">
    <location>
        <begin position="197"/>
        <end position="219"/>
    </location>
</feature>
<feature type="signal peptide" evidence="3">
    <location>
        <begin position="1"/>
        <end position="16"/>
    </location>
</feature>